<comment type="caution">
    <text evidence="3">The sequence shown here is derived from an EMBL/GenBank/DDBJ whole genome shotgun (WGS) entry which is preliminary data.</text>
</comment>
<name>A0A4Y8A9A9_9SPHI</name>
<dbReference type="EMBL" id="JACIEG010000004">
    <property type="protein sequence ID" value="MBB3969631.1"/>
    <property type="molecule type" value="Genomic_DNA"/>
</dbReference>
<dbReference type="OrthoDB" id="766804at2"/>
<dbReference type="Pfam" id="PF18864">
    <property type="entry name" value="AbiTii"/>
    <property type="match status" value="1"/>
</dbReference>
<evidence type="ECO:0000313" key="3">
    <source>
        <dbReference type="EMBL" id="TEW65018.1"/>
    </source>
</evidence>
<sequence length="302" mass="33330">MKLISDIINELMDHAHPIAGPLLKTKVLAARIGNAELSGWVDNEINGYCENGNTPDYRRSSGILMGTFVNGNKQYSRAQVPLGDITDEERHLLTDFVIKDSISSVEKMQESKDLKISVSADAKAFIEHSVRSLGNRFFEILVVYIDVPSALFANILTSVRSKLLDFMLAIEHEFGQETELEDLRTKNKLINQIMHTTINNNGDGNVINTGTNAHISASNTIIKGNAEALKHTLKEHGVQDQDIDDLLLVIDEVQPEQPNTYSPNVAQWIKNMVGKSLDGTWQIGIGAAGTLLAEALTKYYGL</sequence>
<accession>A0A4Y8A9A9</accession>
<dbReference type="EMBL" id="SNQG01000005">
    <property type="protein sequence ID" value="TEW65018.1"/>
    <property type="molecule type" value="Genomic_DNA"/>
</dbReference>
<reference evidence="2 5" key="3">
    <citation type="submission" date="2020-08" db="EMBL/GenBank/DDBJ databases">
        <title>Genomic Encyclopedia of Type Strains, Phase IV (KMG-IV): sequencing the most valuable type-strain genomes for metagenomic binning, comparative biology and taxonomic classification.</title>
        <authorList>
            <person name="Goeker M."/>
        </authorList>
    </citation>
    <scope>NUCLEOTIDE SEQUENCE [LARGE SCALE GENOMIC DNA]</scope>
    <source>
        <strain evidence="2 5">DSM 100995</strain>
    </source>
</reference>
<proteinExistence type="predicted"/>
<keyword evidence="5" id="KW-1185">Reference proteome</keyword>
<dbReference type="InterPro" id="IPR041304">
    <property type="entry name" value="AbiTii"/>
</dbReference>
<gene>
    <name evidence="3" type="ORF">E2R65_13950</name>
    <name evidence="2" type="ORF">GGR35_002244</name>
</gene>
<evidence type="ECO:0000313" key="5">
    <source>
        <dbReference type="Proteomes" id="UP000583101"/>
    </source>
</evidence>
<feature type="domain" description="AbiTii" evidence="1">
    <location>
        <begin position="2"/>
        <end position="195"/>
    </location>
</feature>
<dbReference type="Proteomes" id="UP000583101">
    <property type="component" value="Unassembled WGS sequence"/>
</dbReference>
<evidence type="ECO:0000259" key="1">
    <source>
        <dbReference type="Pfam" id="PF18864"/>
    </source>
</evidence>
<evidence type="ECO:0000313" key="4">
    <source>
        <dbReference type="Proteomes" id="UP000297248"/>
    </source>
</evidence>
<protein>
    <recommendedName>
        <fullName evidence="1">AbiTii domain-containing protein</fullName>
    </recommendedName>
</protein>
<reference evidence="3 4" key="1">
    <citation type="journal article" date="2016" name="Int. J. Syst. Evol. Microbiol.">
        <title>Proposal of Mucilaginibacter phyllosphaerae sp. nov. isolated from the phyllosphere of Galium album.</title>
        <authorList>
            <person name="Aydogan E.L."/>
            <person name="Busse H.J."/>
            <person name="Moser G."/>
            <person name="Muller C."/>
            <person name="Kampfer P."/>
            <person name="Glaeser S.P."/>
        </authorList>
    </citation>
    <scope>NUCLEOTIDE SEQUENCE [LARGE SCALE GENOMIC DNA]</scope>
    <source>
        <strain evidence="3 4">PP-F2FG21</strain>
    </source>
</reference>
<dbReference type="AlphaFoldDB" id="A0A4Y8A9A9"/>
<organism evidence="3 4">
    <name type="scientific">Mucilaginibacter phyllosphaerae</name>
    <dbReference type="NCBI Taxonomy" id="1812349"/>
    <lineage>
        <taxon>Bacteria</taxon>
        <taxon>Pseudomonadati</taxon>
        <taxon>Bacteroidota</taxon>
        <taxon>Sphingobacteriia</taxon>
        <taxon>Sphingobacteriales</taxon>
        <taxon>Sphingobacteriaceae</taxon>
        <taxon>Mucilaginibacter</taxon>
    </lineage>
</organism>
<dbReference type="RefSeq" id="WP_134337093.1">
    <property type="nucleotide sequence ID" value="NZ_BMCZ01000005.1"/>
</dbReference>
<evidence type="ECO:0000313" key="2">
    <source>
        <dbReference type="EMBL" id="MBB3969631.1"/>
    </source>
</evidence>
<dbReference type="Proteomes" id="UP000297248">
    <property type="component" value="Unassembled WGS sequence"/>
</dbReference>
<reference evidence="3" key="2">
    <citation type="submission" date="2019-03" db="EMBL/GenBank/DDBJ databases">
        <authorList>
            <person name="Yan Y.-Q."/>
            <person name="Du Z.-J."/>
        </authorList>
    </citation>
    <scope>NUCLEOTIDE SEQUENCE</scope>
    <source>
        <strain evidence="3">PP-F2FG21</strain>
    </source>
</reference>